<dbReference type="GO" id="GO:0005524">
    <property type="term" value="F:ATP binding"/>
    <property type="evidence" value="ECO:0007669"/>
    <property type="project" value="UniProtKB-KW"/>
</dbReference>
<feature type="DNA-binding region" description="OmpR/PhoB-type" evidence="4">
    <location>
        <begin position="4"/>
        <end position="102"/>
    </location>
</feature>
<dbReference type="PANTHER" id="PTHR16305">
    <property type="entry name" value="TESTICULAR SOLUBLE ADENYLYL CYCLASE"/>
    <property type="match status" value="1"/>
</dbReference>
<sequence length="965" mass="105864">MSEIAALEFGPFRLLGRHGPLLREGQEIKLQPKALATLWTLVRQAGEVVTKQALMDAVWPGTVVGDDALTFQIQALRRALEDDPKSPRYLLTAHRVGFRFVLPEAPGATAGEALAPAARPEAFVGRQGELDKLLERFAQAQRGQRQLVFVGGEAGIGKSTLVNEFLAQLRQRDPDCLIGLGQCTEHQGAAEAYLPVLDALGNLLRRASDARPLELIRRAAPGWLRQLPALVPSDELASLRRQTQGASREQVLRELAEALEQLSALQPLVWVLEDLHWSDPSTLDLLAMLAQRTTPARLLIVATYRPVDAIIAAHPIRALLRSLKAARKADELLLGYLDAAAVAHYLAQRSGLAAPEPDLLQTLHARSGGHPLFMAQLYEYLAAPHRDSAREAGRDALPQALQDLIALQFAQLKPEDQALLEIASVAGMEFAAASLAACSGEAAETVERRCDHLARQGQFVLDHGLAIWPDGTSSGRYRFRHVLYEQVIRQSLSSARCARLNRQLAETLERAYGARGEEVAGELLHYYEQAGAADKIVRYSIVLARIALQRTANEELQVQAERGLQWLAQLPAGASRDESELALRGLAAVALQARHGNHADAVQEHRPALERLLKTVQNPALVELAYGVLWRLLHYRDELQAAAVLAQGISDWGRARELPLFEAYGQGTAALTLNIMARHPQARAAALQGIEAAERLLRAQPALLAVEPSCTSYSGYALASWYLGQPETAWDAASQSRAMGLLIGNPYALCMIEAGVIGNLLMLGRDWQALRRHAQEVLPLCERHGHEDGCQYGRQHLLIADCFLGEPTRAAPALFEFMEQERASGQVSHNPIGGYAYVADALLDSGSLDLAQRAITLALQLVAQRGLLAWEPEVLRLQAELLLRQNRRKTGAAEELLQRALALCRERHSRMLELRAARSLAKLWASGRRGAEARALLNEVYAGFSEGFDTVDLREAREQLASLQS</sequence>
<dbReference type="GO" id="GO:0003677">
    <property type="term" value="F:DNA binding"/>
    <property type="evidence" value="ECO:0007669"/>
    <property type="project" value="UniProtKB-UniRule"/>
</dbReference>
<dbReference type="PROSITE" id="PS51755">
    <property type="entry name" value="OMPR_PHOB"/>
    <property type="match status" value="1"/>
</dbReference>
<evidence type="ECO:0000313" key="7">
    <source>
        <dbReference type="Proteomes" id="UP000199233"/>
    </source>
</evidence>
<dbReference type="InterPro" id="IPR036388">
    <property type="entry name" value="WH-like_DNA-bd_sf"/>
</dbReference>
<dbReference type="PANTHER" id="PTHR16305:SF28">
    <property type="entry name" value="GUANYLATE CYCLASE DOMAIN-CONTAINING PROTEIN"/>
    <property type="match status" value="1"/>
</dbReference>
<evidence type="ECO:0000313" key="6">
    <source>
        <dbReference type="EMBL" id="SEQ19947.1"/>
    </source>
</evidence>
<dbReference type="SMART" id="SM00862">
    <property type="entry name" value="Trans_reg_C"/>
    <property type="match status" value="1"/>
</dbReference>
<keyword evidence="3 4" id="KW-0238">DNA-binding</keyword>
<keyword evidence="7" id="KW-1185">Reference proteome</keyword>
<dbReference type="InterPro" id="IPR027417">
    <property type="entry name" value="P-loop_NTPase"/>
</dbReference>
<proteinExistence type="predicted"/>
<evidence type="ECO:0000256" key="4">
    <source>
        <dbReference type="PROSITE-ProRule" id="PRU01091"/>
    </source>
</evidence>
<accession>A0A1H9E2W5</accession>
<dbReference type="SUPFAM" id="SSF52540">
    <property type="entry name" value="P-loop containing nucleoside triphosphate hydrolases"/>
    <property type="match status" value="1"/>
</dbReference>
<feature type="domain" description="OmpR/PhoB-type" evidence="5">
    <location>
        <begin position="4"/>
        <end position="102"/>
    </location>
</feature>
<dbReference type="GO" id="GO:0000160">
    <property type="term" value="P:phosphorelay signal transduction system"/>
    <property type="evidence" value="ECO:0007669"/>
    <property type="project" value="InterPro"/>
</dbReference>
<dbReference type="CDD" id="cd00383">
    <property type="entry name" value="trans_reg_C"/>
    <property type="match status" value="1"/>
</dbReference>
<protein>
    <submittedName>
        <fullName evidence="6">Transcriptional regulatory protein, C terminal</fullName>
    </submittedName>
</protein>
<dbReference type="GO" id="GO:0004016">
    <property type="term" value="F:adenylate cyclase activity"/>
    <property type="evidence" value="ECO:0007669"/>
    <property type="project" value="TreeGrafter"/>
</dbReference>
<dbReference type="Pfam" id="PF00486">
    <property type="entry name" value="Trans_reg_C"/>
    <property type="match status" value="1"/>
</dbReference>
<keyword evidence="1" id="KW-0547">Nucleotide-binding</keyword>
<dbReference type="InterPro" id="IPR016032">
    <property type="entry name" value="Sig_transdc_resp-reg_C-effctor"/>
</dbReference>
<evidence type="ECO:0000256" key="3">
    <source>
        <dbReference type="ARBA" id="ARBA00023125"/>
    </source>
</evidence>
<gene>
    <name evidence="6" type="ORF">SAMN04488038_104260</name>
</gene>
<evidence type="ECO:0000259" key="5">
    <source>
        <dbReference type="PROSITE" id="PS51755"/>
    </source>
</evidence>
<dbReference type="InterPro" id="IPR041664">
    <property type="entry name" value="AAA_16"/>
</dbReference>
<dbReference type="SUPFAM" id="SSF46894">
    <property type="entry name" value="C-terminal effector domain of the bipartite response regulators"/>
    <property type="match status" value="1"/>
</dbReference>
<dbReference type="InterPro" id="IPR001867">
    <property type="entry name" value="OmpR/PhoB-type_DNA-bd"/>
</dbReference>
<evidence type="ECO:0000256" key="2">
    <source>
        <dbReference type="ARBA" id="ARBA00022840"/>
    </source>
</evidence>
<reference evidence="7" key="1">
    <citation type="submission" date="2016-10" db="EMBL/GenBank/DDBJ databases">
        <authorList>
            <person name="Varghese N."/>
            <person name="Submissions S."/>
        </authorList>
    </citation>
    <scope>NUCLEOTIDE SEQUENCE [LARGE SCALE GENOMIC DNA]</scope>
    <source>
        <strain evidence="7">DSM 25927</strain>
    </source>
</reference>
<dbReference type="GO" id="GO:0006355">
    <property type="term" value="P:regulation of DNA-templated transcription"/>
    <property type="evidence" value="ECO:0007669"/>
    <property type="project" value="InterPro"/>
</dbReference>
<dbReference type="Gene3D" id="3.40.50.300">
    <property type="entry name" value="P-loop containing nucleotide triphosphate hydrolases"/>
    <property type="match status" value="1"/>
</dbReference>
<evidence type="ECO:0000256" key="1">
    <source>
        <dbReference type="ARBA" id="ARBA00022741"/>
    </source>
</evidence>
<organism evidence="6 7">
    <name type="scientific">Solimonas aquatica</name>
    <dbReference type="NCBI Taxonomy" id="489703"/>
    <lineage>
        <taxon>Bacteria</taxon>
        <taxon>Pseudomonadati</taxon>
        <taxon>Pseudomonadota</taxon>
        <taxon>Gammaproteobacteria</taxon>
        <taxon>Nevskiales</taxon>
        <taxon>Nevskiaceae</taxon>
        <taxon>Solimonas</taxon>
    </lineage>
</organism>
<dbReference type="Gene3D" id="1.10.10.10">
    <property type="entry name" value="Winged helix-like DNA-binding domain superfamily/Winged helix DNA-binding domain"/>
    <property type="match status" value="1"/>
</dbReference>
<dbReference type="Proteomes" id="UP000199233">
    <property type="component" value="Unassembled WGS sequence"/>
</dbReference>
<dbReference type="Pfam" id="PF13191">
    <property type="entry name" value="AAA_16"/>
    <property type="match status" value="1"/>
</dbReference>
<dbReference type="AlphaFoldDB" id="A0A1H9E2W5"/>
<dbReference type="RefSeq" id="WP_177188884.1">
    <property type="nucleotide sequence ID" value="NZ_FOFS01000004.1"/>
</dbReference>
<dbReference type="EMBL" id="FOFS01000004">
    <property type="protein sequence ID" value="SEQ19947.1"/>
    <property type="molecule type" value="Genomic_DNA"/>
</dbReference>
<keyword evidence="2" id="KW-0067">ATP-binding</keyword>
<name>A0A1H9E2W5_9GAMM</name>
<dbReference type="STRING" id="489703.SAMN04488038_104260"/>
<dbReference type="GO" id="GO:0005737">
    <property type="term" value="C:cytoplasm"/>
    <property type="evidence" value="ECO:0007669"/>
    <property type="project" value="TreeGrafter"/>
</dbReference>